<evidence type="ECO:0000256" key="17">
    <source>
        <dbReference type="ARBA" id="ARBA00030571"/>
    </source>
</evidence>
<evidence type="ECO:0000256" key="5">
    <source>
        <dbReference type="ARBA" id="ARBA00004692"/>
    </source>
</evidence>
<evidence type="ECO:0000313" key="20">
    <source>
        <dbReference type="EMBL" id="SJZ57040.1"/>
    </source>
</evidence>
<evidence type="ECO:0000256" key="19">
    <source>
        <dbReference type="PIRSR" id="PIRSR006135-2"/>
    </source>
</evidence>
<gene>
    <name evidence="20" type="ORF">SAMN02745885_00256</name>
</gene>
<feature type="binding site" evidence="19">
    <location>
        <position position="86"/>
    </location>
    <ligand>
        <name>GTP</name>
        <dbReference type="ChEBI" id="CHEBI:37565"/>
    </ligand>
</feature>
<dbReference type="GO" id="GO:0009236">
    <property type="term" value="P:cobalamin biosynthetic process"/>
    <property type="evidence" value="ECO:0007669"/>
    <property type="project" value="UniProtKB-UniPathway"/>
</dbReference>
<evidence type="ECO:0000256" key="18">
    <source>
        <dbReference type="PIRSR" id="PIRSR006135-1"/>
    </source>
</evidence>
<dbReference type="InterPro" id="IPR027417">
    <property type="entry name" value="P-loop_NTPase"/>
</dbReference>
<dbReference type="AlphaFoldDB" id="A0A1T4LQN4"/>
<feature type="binding site" evidence="19">
    <location>
        <begin position="34"/>
        <end position="36"/>
    </location>
    <ligand>
        <name>GTP</name>
        <dbReference type="ChEBI" id="CHEBI:37565"/>
    </ligand>
</feature>
<evidence type="ECO:0000256" key="14">
    <source>
        <dbReference type="ARBA" id="ARBA00022840"/>
    </source>
</evidence>
<dbReference type="PANTHER" id="PTHR34848:SF1">
    <property type="entry name" value="BIFUNCTIONAL ADENOSYLCOBALAMIN BIOSYNTHESIS PROTEIN COBU"/>
    <property type="match status" value="1"/>
</dbReference>
<keyword evidence="10" id="KW-0169">Cobalamin biosynthesis</keyword>
<comment type="catalytic activity">
    <reaction evidence="3">
        <text>adenosylcob(III)inamide + GTP = adenosylcob(III)inamide phosphate + GDP + H(+)</text>
        <dbReference type="Rhea" id="RHEA:15765"/>
        <dbReference type="ChEBI" id="CHEBI:2480"/>
        <dbReference type="ChEBI" id="CHEBI:15378"/>
        <dbReference type="ChEBI" id="CHEBI:37565"/>
        <dbReference type="ChEBI" id="CHEBI:58189"/>
        <dbReference type="ChEBI" id="CHEBI:58502"/>
        <dbReference type="EC" id="2.7.1.156"/>
    </reaction>
</comment>
<dbReference type="GO" id="GO:0043752">
    <property type="term" value="F:adenosylcobinamide kinase activity"/>
    <property type="evidence" value="ECO:0007669"/>
    <property type="project" value="UniProtKB-EC"/>
</dbReference>
<keyword evidence="12 19" id="KW-0547">Nucleotide-binding</keyword>
<feature type="binding site" evidence="19">
    <location>
        <position position="62"/>
    </location>
    <ligand>
        <name>GTP</name>
        <dbReference type="ChEBI" id="CHEBI:37565"/>
    </ligand>
</feature>
<sequence length="177" mass="19998">MPGEKILVVGGIRSGKSKWAEKLASSDRQVVYIATAQVWDEEMARRVNEHKIRRPSHWQTVEEPQKIACILNELNQWDVQPTVLIDCLTLWVTNLLLSEMNLEKEFADLVQTIKTYQGKVILVSNEVGLGGIASNQLTRTFGDALGTLHQLLGEICNKVYFVWCGIAIDIKKHGERI</sequence>
<evidence type="ECO:0000256" key="11">
    <source>
        <dbReference type="ARBA" id="ARBA00022679"/>
    </source>
</evidence>
<reference evidence="21" key="1">
    <citation type="submission" date="2017-02" db="EMBL/GenBank/DDBJ databases">
        <authorList>
            <person name="Varghese N."/>
            <person name="Submissions S."/>
        </authorList>
    </citation>
    <scope>NUCLEOTIDE SEQUENCE [LARGE SCALE GENOMIC DNA]</scope>
    <source>
        <strain evidence="21">DSM 16521</strain>
    </source>
</reference>
<comment type="function">
    <text evidence="4">Catalyzes ATP-dependent phosphorylation of adenosylcobinamide and addition of GMP to adenosylcobinamide phosphate.</text>
</comment>
<dbReference type="Pfam" id="PF02283">
    <property type="entry name" value="CobU"/>
    <property type="match status" value="1"/>
</dbReference>
<feature type="active site" description="GMP-histidine intermediate" evidence="18">
    <location>
        <position position="50"/>
    </location>
</feature>
<dbReference type="EMBL" id="FUXM01000002">
    <property type="protein sequence ID" value="SJZ57040.1"/>
    <property type="molecule type" value="Genomic_DNA"/>
</dbReference>
<evidence type="ECO:0000256" key="4">
    <source>
        <dbReference type="ARBA" id="ARBA00003889"/>
    </source>
</evidence>
<evidence type="ECO:0000256" key="16">
    <source>
        <dbReference type="ARBA" id="ARBA00029570"/>
    </source>
</evidence>
<dbReference type="UniPathway" id="UPA00148">
    <property type="reaction ID" value="UER00236"/>
</dbReference>
<dbReference type="PANTHER" id="PTHR34848">
    <property type="match status" value="1"/>
</dbReference>
<dbReference type="Gene3D" id="3.40.50.300">
    <property type="entry name" value="P-loop containing nucleotide triphosphate hydrolases"/>
    <property type="match status" value="1"/>
</dbReference>
<evidence type="ECO:0000256" key="6">
    <source>
        <dbReference type="ARBA" id="ARBA00005159"/>
    </source>
</evidence>
<dbReference type="EC" id="2.7.1.156" evidence="8"/>
<evidence type="ECO:0000256" key="2">
    <source>
        <dbReference type="ARBA" id="ARBA00000711"/>
    </source>
</evidence>
<dbReference type="SUPFAM" id="SSF52540">
    <property type="entry name" value="P-loop containing nucleoside triphosphate hydrolases"/>
    <property type="match status" value="1"/>
</dbReference>
<evidence type="ECO:0000256" key="7">
    <source>
        <dbReference type="ARBA" id="ARBA00007490"/>
    </source>
</evidence>
<keyword evidence="20" id="KW-0548">Nucleotidyltransferase</keyword>
<protein>
    <recommendedName>
        <fullName evidence="16">Adenosylcobinamide kinase</fullName>
        <ecNumber evidence="8">2.7.1.156</ecNumber>
        <ecNumber evidence="9">2.7.7.62</ecNumber>
    </recommendedName>
    <alternativeName>
        <fullName evidence="17">Adenosylcobinamide-phosphate guanylyltransferase</fullName>
    </alternativeName>
</protein>
<dbReference type="InterPro" id="IPR003203">
    <property type="entry name" value="CobU/CobP"/>
</dbReference>
<dbReference type="PIRSF" id="PIRSF006135">
    <property type="entry name" value="CobU"/>
    <property type="match status" value="1"/>
</dbReference>
<comment type="pathway">
    <text evidence="6">Cofactor biosynthesis; adenosylcobalamin biosynthesis; adenosylcobalamin from cob(II)yrinate a,c-diamide: step 5/7.</text>
</comment>
<evidence type="ECO:0000313" key="21">
    <source>
        <dbReference type="Proteomes" id="UP000189933"/>
    </source>
</evidence>
<evidence type="ECO:0000256" key="10">
    <source>
        <dbReference type="ARBA" id="ARBA00022573"/>
    </source>
</evidence>
<evidence type="ECO:0000256" key="8">
    <source>
        <dbReference type="ARBA" id="ARBA00012016"/>
    </source>
</evidence>
<evidence type="ECO:0000256" key="3">
    <source>
        <dbReference type="ARBA" id="ARBA00001522"/>
    </source>
</evidence>
<feature type="binding site" evidence="19">
    <location>
        <begin position="51"/>
        <end position="54"/>
    </location>
    <ligand>
        <name>GTP</name>
        <dbReference type="ChEBI" id="CHEBI:37565"/>
    </ligand>
</feature>
<feature type="binding site" evidence="19">
    <location>
        <begin position="10"/>
        <end position="17"/>
    </location>
    <ligand>
        <name>GTP</name>
        <dbReference type="ChEBI" id="CHEBI:37565"/>
    </ligand>
</feature>
<dbReference type="GO" id="GO:0005524">
    <property type="term" value="F:ATP binding"/>
    <property type="evidence" value="ECO:0007669"/>
    <property type="project" value="UniProtKB-KW"/>
</dbReference>
<dbReference type="Proteomes" id="UP000189933">
    <property type="component" value="Unassembled WGS sequence"/>
</dbReference>
<accession>A0A1T4LQN4</accession>
<keyword evidence="21" id="KW-1185">Reference proteome</keyword>
<evidence type="ECO:0000256" key="15">
    <source>
        <dbReference type="ARBA" id="ARBA00023134"/>
    </source>
</evidence>
<keyword evidence="13 20" id="KW-0418">Kinase</keyword>
<dbReference type="GO" id="GO:0005525">
    <property type="term" value="F:GTP binding"/>
    <property type="evidence" value="ECO:0007669"/>
    <property type="project" value="UniProtKB-KW"/>
</dbReference>
<evidence type="ECO:0000256" key="13">
    <source>
        <dbReference type="ARBA" id="ARBA00022777"/>
    </source>
</evidence>
<dbReference type="EC" id="2.7.7.62" evidence="9"/>
<comment type="catalytic activity">
    <reaction evidence="1">
        <text>adenosylcob(III)inamide + ATP = adenosylcob(III)inamide phosphate + ADP + H(+)</text>
        <dbReference type="Rhea" id="RHEA:15769"/>
        <dbReference type="ChEBI" id="CHEBI:2480"/>
        <dbReference type="ChEBI" id="CHEBI:15378"/>
        <dbReference type="ChEBI" id="CHEBI:30616"/>
        <dbReference type="ChEBI" id="CHEBI:58502"/>
        <dbReference type="ChEBI" id="CHEBI:456216"/>
        <dbReference type="EC" id="2.7.1.156"/>
    </reaction>
</comment>
<dbReference type="NCBIfam" id="NF004469">
    <property type="entry name" value="PRK05800.1"/>
    <property type="match status" value="1"/>
</dbReference>
<keyword evidence="14" id="KW-0067">ATP-binding</keyword>
<evidence type="ECO:0000256" key="9">
    <source>
        <dbReference type="ARBA" id="ARBA00012523"/>
    </source>
</evidence>
<comment type="pathway">
    <text evidence="5">Cofactor biosynthesis; adenosylcobalamin biosynthesis; adenosylcobalamin from cob(II)yrinate a,c-diamide: step 6/7.</text>
</comment>
<organism evidence="20 21">
    <name type="scientific">Carboxydocella sporoproducens DSM 16521</name>
    <dbReference type="NCBI Taxonomy" id="1121270"/>
    <lineage>
        <taxon>Bacteria</taxon>
        <taxon>Bacillati</taxon>
        <taxon>Bacillota</taxon>
        <taxon>Clostridia</taxon>
        <taxon>Eubacteriales</taxon>
        <taxon>Clostridiales Family XVI. Incertae Sedis</taxon>
        <taxon>Carboxydocella</taxon>
    </lineage>
</organism>
<comment type="catalytic activity">
    <reaction evidence="2">
        <text>adenosylcob(III)inamide phosphate + GTP + H(+) = adenosylcob(III)inamide-GDP + diphosphate</text>
        <dbReference type="Rhea" id="RHEA:22712"/>
        <dbReference type="ChEBI" id="CHEBI:15378"/>
        <dbReference type="ChEBI" id="CHEBI:33019"/>
        <dbReference type="ChEBI" id="CHEBI:37565"/>
        <dbReference type="ChEBI" id="CHEBI:58502"/>
        <dbReference type="ChEBI" id="CHEBI:60487"/>
        <dbReference type="EC" id="2.7.7.62"/>
    </reaction>
</comment>
<name>A0A1T4LQN4_9FIRM</name>
<keyword evidence="15 19" id="KW-0342">GTP-binding</keyword>
<keyword evidence="11 20" id="KW-0808">Transferase</keyword>
<evidence type="ECO:0000256" key="1">
    <source>
        <dbReference type="ARBA" id="ARBA00000312"/>
    </source>
</evidence>
<dbReference type="GO" id="GO:0008820">
    <property type="term" value="F:cobinamide phosphate guanylyltransferase activity"/>
    <property type="evidence" value="ECO:0007669"/>
    <property type="project" value="UniProtKB-EC"/>
</dbReference>
<dbReference type="CDD" id="cd00544">
    <property type="entry name" value="CobU"/>
    <property type="match status" value="1"/>
</dbReference>
<proteinExistence type="inferred from homology"/>
<evidence type="ECO:0000256" key="12">
    <source>
        <dbReference type="ARBA" id="ARBA00022741"/>
    </source>
</evidence>
<comment type="similarity">
    <text evidence="7">Belongs to the CobU/CobP family.</text>
</comment>